<evidence type="ECO:0000313" key="3">
    <source>
        <dbReference type="Proteomes" id="UP000318375"/>
    </source>
</evidence>
<organism evidence="2 3">
    <name type="scientific">Gordonia phage Pupper</name>
    <dbReference type="NCBI Taxonomy" id="2571249"/>
    <lineage>
        <taxon>Viruses</taxon>
        <taxon>Duplodnaviria</taxon>
        <taxon>Heunggongvirae</taxon>
        <taxon>Uroviricota</taxon>
        <taxon>Caudoviricetes</taxon>
        <taxon>Puppervirus</taxon>
        <taxon>Puppervirus Pupper</taxon>
    </lineage>
</organism>
<dbReference type="EMBL" id="MK977695">
    <property type="protein sequence ID" value="QDF18570.1"/>
    <property type="molecule type" value="Genomic_DNA"/>
</dbReference>
<feature type="transmembrane region" description="Helical" evidence="1">
    <location>
        <begin position="60"/>
        <end position="81"/>
    </location>
</feature>
<gene>
    <name evidence="2" type="primary">84</name>
    <name evidence="2" type="ORF">SEA_PUPPER_84</name>
</gene>
<evidence type="ECO:0000313" key="2">
    <source>
        <dbReference type="EMBL" id="QDF18570.1"/>
    </source>
</evidence>
<name>A0A4Y6EIK5_9CAUD</name>
<dbReference type="GeneID" id="64766103"/>
<dbReference type="KEGG" id="vg:64766103"/>
<feature type="transmembrane region" description="Helical" evidence="1">
    <location>
        <begin position="27"/>
        <end position="45"/>
    </location>
</feature>
<evidence type="ECO:0000256" key="1">
    <source>
        <dbReference type="SAM" id="Phobius"/>
    </source>
</evidence>
<dbReference type="Proteomes" id="UP000318375">
    <property type="component" value="Segment"/>
</dbReference>
<keyword evidence="1" id="KW-0472">Membrane</keyword>
<proteinExistence type="predicted"/>
<sequence length="157" mass="17687">MGMEKLRAFYRKAIHHTRVVTSGSYPLYRLMVMGAVISGILQVVFRKTPESLKSLGLHPAYDWFFLLMQLGGALTILVALYMENEEEPEPDHAHLSLSLEQAGLFFLGTAMVVFQFGVIVNNGGPPLAAVTWFGIAFIAYIIKRMREVRRAIKELRS</sequence>
<keyword evidence="1" id="KW-0812">Transmembrane</keyword>
<accession>A0A4Y6EIK5</accession>
<keyword evidence="1" id="KW-1133">Transmembrane helix</keyword>
<dbReference type="RefSeq" id="YP_010058872.1">
    <property type="nucleotide sequence ID" value="NC_054723.1"/>
</dbReference>
<feature type="transmembrane region" description="Helical" evidence="1">
    <location>
        <begin position="102"/>
        <end position="120"/>
    </location>
</feature>
<feature type="transmembrane region" description="Helical" evidence="1">
    <location>
        <begin position="126"/>
        <end position="142"/>
    </location>
</feature>
<keyword evidence="3" id="KW-1185">Reference proteome</keyword>
<protein>
    <submittedName>
        <fullName evidence="2">Uncharacterized protein</fullName>
    </submittedName>
</protein>
<reference evidence="2 3" key="1">
    <citation type="submission" date="2019-05" db="EMBL/GenBank/DDBJ databases">
        <authorList>
            <person name="Pope W.H."/>
            <person name="Garlena R.A."/>
            <person name="Russell D.A."/>
            <person name="Jacobs-Sera D."/>
            <person name="Hatfull G.F."/>
        </authorList>
    </citation>
    <scope>NUCLEOTIDE SEQUENCE [LARGE SCALE GENOMIC DNA]</scope>
</reference>